<dbReference type="EMBL" id="LKEU01000027">
    <property type="protein sequence ID" value="OFV70802.1"/>
    <property type="molecule type" value="Genomic_DNA"/>
</dbReference>
<evidence type="ECO:0000256" key="2">
    <source>
        <dbReference type="SAM" id="Phobius"/>
    </source>
</evidence>
<feature type="transmembrane region" description="Helical" evidence="2">
    <location>
        <begin position="238"/>
        <end position="257"/>
    </location>
</feature>
<organism evidence="4 6">
    <name type="scientific">Acetobacterium wieringae</name>
    <dbReference type="NCBI Taxonomy" id="52694"/>
    <lineage>
        <taxon>Bacteria</taxon>
        <taxon>Bacillati</taxon>
        <taxon>Bacillota</taxon>
        <taxon>Clostridia</taxon>
        <taxon>Eubacteriales</taxon>
        <taxon>Eubacteriaceae</taxon>
        <taxon>Acetobacterium</taxon>
    </lineage>
</organism>
<feature type="transmembrane region" description="Helical" evidence="2">
    <location>
        <begin position="263"/>
        <end position="282"/>
    </location>
</feature>
<proteinExistence type="inferred from homology"/>
<evidence type="ECO:0000313" key="5">
    <source>
        <dbReference type="EMBL" id="UYO62676.1"/>
    </source>
</evidence>
<evidence type="ECO:0000313" key="6">
    <source>
        <dbReference type="Proteomes" id="UP000176244"/>
    </source>
</evidence>
<keyword evidence="2" id="KW-0812">Transmembrane</keyword>
<comment type="similarity">
    <text evidence="1">Belongs to the EamA transporter family.</text>
</comment>
<feature type="transmembrane region" description="Helical" evidence="2">
    <location>
        <begin position="62"/>
        <end position="82"/>
    </location>
</feature>
<dbReference type="InterPro" id="IPR037185">
    <property type="entry name" value="EmrE-like"/>
</dbReference>
<keyword evidence="2" id="KW-0472">Membrane</keyword>
<dbReference type="InterPro" id="IPR000620">
    <property type="entry name" value="EamA_dom"/>
</dbReference>
<dbReference type="AlphaFoldDB" id="A0A1F2PIW6"/>
<sequence length="289" mass="31957">MTQAYLNYLLALLLFGTNGIVASFISLSSYEIVFLRTLIGSLLLVILFKRSDQKFDLNQNRLHLFYLVISGIAMGTSWMFLYEAYQQIGVSIASLAYYCGPVIVMMLSPLLFEERFTRPKVIGFVVVLCGILLINIQAISDGKTTWGLFCGGMSAIMYALMVIFNKKAVSITGMRNATLQLLLSFLTVALFVGLRQGFLIDVTPANWPFILILGLLNTGIGCYLYFSSIDHLPVQSVAILGYLEPLSAVFFSVLFLGEILEPIQMLGAILVIGGAIFAEGRFRCSRCID</sequence>
<dbReference type="RefSeq" id="WP_070370719.1">
    <property type="nucleotide sequence ID" value="NZ_CABIIK010000017.1"/>
</dbReference>
<feature type="transmembrane region" description="Helical" evidence="2">
    <location>
        <begin position="177"/>
        <end position="194"/>
    </location>
</feature>
<dbReference type="GO" id="GO:0016020">
    <property type="term" value="C:membrane"/>
    <property type="evidence" value="ECO:0007669"/>
    <property type="project" value="InterPro"/>
</dbReference>
<feature type="transmembrane region" description="Helical" evidence="2">
    <location>
        <begin position="7"/>
        <end position="27"/>
    </location>
</feature>
<evidence type="ECO:0000256" key="1">
    <source>
        <dbReference type="ARBA" id="ARBA00007362"/>
    </source>
</evidence>
<feature type="transmembrane region" description="Helical" evidence="2">
    <location>
        <begin position="121"/>
        <end position="140"/>
    </location>
</feature>
<accession>A0A1F2PIW6</accession>
<feature type="domain" description="EamA" evidence="3">
    <location>
        <begin position="5"/>
        <end position="135"/>
    </location>
</feature>
<feature type="transmembrane region" description="Helical" evidence="2">
    <location>
        <begin position="206"/>
        <end position="226"/>
    </location>
</feature>
<evidence type="ECO:0000259" key="3">
    <source>
        <dbReference type="Pfam" id="PF00892"/>
    </source>
</evidence>
<evidence type="ECO:0000313" key="4">
    <source>
        <dbReference type="EMBL" id="OFV70802.1"/>
    </source>
</evidence>
<dbReference type="Gene3D" id="1.10.3730.20">
    <property type="match status" value="2"/>
</dbReference>
<name>A0A1F2PIW6_9FIRM</name>
<feature type="domain" description="EamA" evidence="3">
    <location>
        <begin position="146"/>
        <end position="277"/>
    </location>
</feature>
<feature type="transmembrane region" description="Helical" evidence="2">
    <location>
        <begin position="33"/>
        <end position="50"/>
    </location>
</feature>
<dbReference type="PANTHER" id="PTHR22911:SF102">
    <property type="entry name" value="MEMBRANE PROTEIN"/>
    <property type="match status" value="1"/>
</dbReference>
<gene>
    <name evidence="4" type="primary">rhtA_2</name>
    <name evidence="4" type="ORF">ACWI_13880</name>
    <name evidence="5" type="ORF">LNN31_18165</name>
</gene>
<keyword evidence="7" id="KW-1185">Reference proteome</keyword>
<dbReference type="STRING" id="52694.ACWI_13880"/>
<dbReference type="PANTHER" id="PTHR22911">
    <property type="entry name" value="ACYL-MALONYL CONDENSING ENZYME-RELATED"/>
    <property type="match status" value="1"/>
</dbReference>
<dbReference type="SUPFAM" id="SSF103481">
    <property type="entry name" value="Multidrug resistance efflux transporter EmrE"/>
    <property type="match status" value="2"/>
</dbReference>
<feature type="transmembrane region" description="Helical" evidence="2">
    <location>
        <begin position="146"/>
        <end position="165"/>
    </location>
</feature>
<dbReference type="OrthoDB" id="9814238at2"/>
<dbReference type="Proteomes" id="UP001163550">
    <property type="component" value="Chromosome"/>
</dbReference>
<reference evidence="4 6" key="1">
    <citation type="submission" date="2015-09" db="EMBL/GenBank/DDBJ databases">
        <title>Genome sequence of Acetobacterium wieringae DSM 1911.</title>
        <authorList>
            <person name="Poehlein A."/>
            <person name="Bengelsdorf F.R."/>
            <person name="Schiel-Bengelsdorf B."/>
            <person name="Duerre P."/>
            <person name="Daniel R."/>
        </authorList>
    </citation>
    <scope>NUCLEOTIDE SEQUENCE [LARGE SCALE GENOMIC DNA]</scope>
    <source>
        <strain evidence="4 6">DSM 1911</strain>
    </source>
</reference>
<dbReference type="Pfam" id="PF00892">
    <property type="entry name" value="EamA"/>
    <property type="match status" value="2"/>
</dbReference>
<dbReference type="Proteomes" id="UP000176244">
    <property type="component" value="Unassembled WGS sequence"/>
</dbReference>
<feature type="transmembrane region" description="Helical" evidence="2">
    <location>
        <begin position="88"/>
        <end position="112"/>
    </location>
</feature>
<reference evidence="5" key="2">
    <citation type="submission" date="2021-11" db="EMBL/GenBank/DDBJ databases">
        <title>Isoprene-degrading acetogen.</title>
        <authorList>
            <person name="Yang Y."/>
            <person name="Jin H."/>
            <person name="Yan J."/>
        </authorList>
    </citation>
    <scope>NUCLEOTIDE SEQUENCE</scope>
    <source>
        <strain evidence="5">Berkeley</strain>
    </source>
</reference>
<keyword evidence="2" id="KW-1133">Transmembrane helix</keyword>
<evidence type="ECO:0000313" key="7">
    <source>
        <dbReference type="Proteomes" id="UP001163550"/>
    </source>
</evidence>
<protein>
    <submittedName>
        <fullName evidence="5">DMT family transporter</fullName>
    </submittedName>
    <submittedName>
        <fullName evidence="4">Threonine/homoserine exporter RhtA</fullName>
    </submittedName>
</protein>
<dbReference type="EMBL" id="CP087994">
    <property type="protein sequence ID" value="UYO62676.1"/>
    <property type="molecule type" value="Genomic_DNA"/>
</dbReference>